<dbReference type="CDD" id="cd07067">
    <property type="entry name" value="HP_PGM_like"/>
    <property type="match status" value="1"/>
</dbReference>
<dbReference type="EMBL" id="BAAARA010000001">
    <property type="protein sequence ID" value="GAA2329680.1"/>
    <property type="molecule type" value="Genomic_DNA"/>
</dbReference>
<organism evidence="1 2">
    <name type="scientific">Saccharopolyspora halophila</name>
    <dbReference type="NCBI Taxonomy" id="405551"/>
    <lineage>
        <taxon>Bacteria</taxon>
        <taxon>Bacillati</taxon>
        <taxon>Actinomycetota</taxon>
        <taxon>Actinomycetes</taxon>
        <taxon>Pseudonocardiales</taxon>
        <taxon>Pseudonocardiaceae</taxon>
        <taxon>Saccharopolyspora</taxon>
    </lineage>
</organism>
<sequence>MSEPTGDRTVVHFLRHGEVHNPEGVLYGRLPGYRLSDKGEHQAKVVAEFLADRDIARVVASPLQRAQETAAPIGSAFQLDVATDERLIEADNRFEGLKVSVGDGALRSPEHWPKLWNPFRPSWGEPYLEIAHRMFGAAHRARAAAAGREAVCVSHQLPIWTLRRYAAGKPMWHDPRKRQCSLASLTTLVFRGEELVEVAYVEPAGGTDPTVTGA</sequence>
<keyword evidence="2" id="KW-1185">Reference proteome</keyword>
<dbReference type="SUPFAM" id="SSF53254">
    <property type="entry name" value="Phosphoglycerate mutase-like"/>
    <property type="match status" value="1"/>
</dbReference>
<evidence type="ECO:0000313" key="1">
    <source>
        <dbReference type="EMBL" id="GAA2329680.1"/>
    </source>
</evidence>
<dbReference type="InterPro" id="IPR013078">
    <property type="entry name" value="His_Pase_superF_clade-1"/>
</dbReference>
<reference evidence="2" key="1">
    <citation type="journal article" date="2019" name="Int. J. Syst. Evol. Microbiol.">
        <title>The Global Catalogue of Microorganisms (GCM) 10K type strain sequencing project: providing services to taxonomists for standard genome sequencing and annotation.</title>
        <authorList>
            <consortium name="The Broad Institute Genomics Platform"/>
            <consortium name="The Broad Institute Genome Sequencing Center for Infectious Disease"/>
            <person name="Wu L."/>
            <person name="Ma J."/>
        </authorList>
    </citation>
    <scope>NUCLEOTIDE SEQUENCE [LARGE SCALE GENOMIC DNA]</scope>
    <source>
        <strain evidence="2">JCM 16221</strain>
    </source>
</reference>
<evidence type="ECO:0000313" key="2">
    <source>
        <dbReference type="Proteomes" id="UP001501218"/>
    </source>
</evidence>
<dbReference type="PANTHER" id="PTHR48100">
    <property type="entry name" value="BROAD-SPECIFICITY PHOSPHATASE YOR283W-RELATED"/>
    <property type="match status" value="1"/>
</dbReference>
<dbReference type="Proteomes" id="UP001501218">
    <property type="component" value="Unassembled WGS sequence"/>
</dbReference>
<dbReference type="Pfam" id="PF00300">
    <property type="entry name" value="His_Phos_1"/>
    <property type="match status" value="1"/>
</dbReference>
<dbReference type="InterPro" id="IPR029033">
    <property type="entry name" value="His_PPase_superfam"/>
</dbReference>
<name>A0ABP5SEX9_9PSEU</name>
<dbReference type="SMART" id="SM00855">
    <property type="entry name" value="PGAM"/>
    <property type="match status" value="1"/>
</dbReference>
<dbReference type="InterPro" id="IPR050275">
    <property type="entry name" value="PGM_Phosphatase"/>
</dbReference>
<comment type="caution">
    <text evidence="1">The sequence shown here is derived from an EMBL/GenBank/DDBJ whole genome shotgun (WGS) entry which is preliminary data.</text>
</comment>
<protein>
    <submittedName>
        <fullName evidence="1">Histidine phosphatase family protein</fullName>
    </submittedName>
</protein>
<dbReference type="RefSeq" id="WP_344125135.1">
    <property type="nucleotide sequence ID" value="NZ_BAAARA010000001.1"/>
</dbReference>
<dbReference type="PANTHER" id="PTHR48100:SF51">
    <property type="entry name" value="PHOSPHOGLYCERATE MUTASE"/>
    <property type="match status" value="1"/>
</dbReference>
<gene>
    <name evidence="1" type="ORF">GCM10009854_00590</name>
</gene>
<dbReference type="Gene3D" id="3.40.50.1240">
    <property type="entry name" value="Phosphoglycerate mutase-like"/>
    <property type="match status" value="1"/>
</dbReference>
<accession>A0ABP5SEX9</accession>
<proteinExistence type="predicted"/>